<dbReference type="Gene3D" id="3.40.50.720">
    <property type="entry name" value="NAD(P)-binding Rossmann-like Domain"/>
    <property type="match status" value="1"/>
</dbReference>
<dbReference type="Proteomes" id="UP000807306">
    <property type="component" value="Unassembled WGS sequence"/>
</dbReference>
<comment type="similarity">
    <text evidence="1">Belongs to the short-chain dehydrogenases/reductases (SDR) family.</text>
</comment>
<proteinExistence type="inferred from homology"/>
<evidence type="ECO:0000313" key="5">
    <source>
        <dbReference type="EMBL" id="KAF9531909.1"/>
    </source>
</evidence>
<dbReference type="EMBL" id="MU157833">
    <property type="protein sequence ID" value="KAF9531909.1"/>
    <property type="molecule type" value="Genomic_DNA"/>
</dbReference>
<keyword evidence="4" id="KW-1133">Transmembrane helix</keyword>
<keyword evidence="2" id="KW-0560">Oxidoreductase</keyword>
<feature type="compositionally biased region" description="Basic and acidic residues" evidence="3">
    <location>
        <begin position="462"/>
        <end position="486"/>
    </location>
</feature>
<feature type="transmembrane region" description="Helical" evidence="4">
    <location>
        <begin position="18"/>
        <end position="36"/>
    </location>
</feature>
<name>A0A9P6ENM5_9AGAR</name>
<gene>
    <name evidence="5" type="ORF">CPB83DRAFT_848013</name>
</gene>
<dbReference type="GO" id="GO:0016491">
    <property type="term" value="F:oxidoreductase activity"/>
    <property type="evidence" value="ECO:0007669"/>
    <property type="project" value="UniProtKB-KW"/>
</dbReference>
<dbReference type="InterPro" id="IPR036291">
    <property type="entry name" value="NAD(P)-bd_dom_sf"/>
</dbReference>
<evidence type="ECO:0000256" key="4">
    <source>
        <dbReference type="SAM" id="Phobius"/>
    </source>
</evidence>
<dbReference type="PANTHER" id="PTHR24320:SF152">
    <property type="entry name" value="SHORT-CHAIN DEHYDROGENASE_REDUCTASE FAMILY PROTEIN"/>
    <property type="match status" value="1"/>
</dbReference>
<evidence type="ECO:0000256" key="3">
    <source>
        <dbReference type="SAM" id="MobiDB-lite"/>
    </source>
</evidence>
<protein>
    <recommendedName>
        <fullName evidence="7">Ketoreductase (KR) domain-containing protein</fullName>
    </recommendedName>
</protein>
<organism evidence="5 6">
    <name type="scientific">Crepidotus variabilis</name>
    <dbReference type="NCBI Taxonomy" id="179855"/>
    <lineage>
        <taxon>Eukaryota</taxon>
        <taxon>Fungi</taxon>
        <taxon>Dikarya</taxon>
        <taxon>Basidiomycota</taxon>
        <taxon>Agaricomycotina</taxon>
        <taxon>Agaricomycetes</taxon>
        <taxon>Agaricomycetidae</taxon>
        <taxon>Agaricales</taxon>
        <taxon>Agaricineae</taxon>
        <taxon>Crepidotaceae</taxon>
        <taxon>Crepidotus</taxon>
    </lineage>
</organism>
<comment type="caution">
    <text evidence="5">The sequence shown here is derived from an EMBL/GenBank/DDBJ whole genome shotgun (WGS) entry which is preliminary data.</text>
</comment>
<evidence type="ECO:0000256" key="2">
    <source>
        <dbReference type="ARBA" id="ARBA00023002"/>
    </source>
</evidence>
<feature type="region of interest" description="Disordered" evidence="3">
    <location>
        <begin position="404"/>
        <end position="428"/>
    </location>
</feature>
<keyword evidence="6" id="KW-1185">Reference proteome</keyword>
<sequence>MVLRILEVLYTSYWPKDYTVHIIIGLLAAYVLRTVAQGRKTNRERDLHARVVLMTGAFTPLGLTILQSLAQQGAHIIALCQEPVDSTHITLLIDILRTTTSNEQIYAEECDLKSPTSIRAFCTKFLTGKEQRLDAIIFGHEHRHIGSPWPFSNATIDRDQKERDSGSLASFLITTLLLPALLVAPVERDIRIINVVNPFYAAAGGLPFSPSFSYEIPAAQANSLFLREGQRSLRTIVLTRHIQRVLDALPTSSQIPKTEEGSSAVPIVSSKHQKSNITSVSVSPGIGRVDTISSFLSADWKSPKGFSYFGILLYIMLQPLFLMLLKSPYAAMQTVLHALYLPTPFKILAQTTVVSQNKEAQKSEGPIDVSELDMPEEVLLPGSLYAECASVKIDVKIPQEVLDKDQEDKDKRAEIKTRDKGKAKEKTPLQEEVLEIEDDGEYGGEVGGRLVWESYEQALKIWEKETPPTERDIEREQLDKEKKHSNPESPPPPVDIDQAYN</sequence>
<evidence type="ECO:0000256" key="1">
    <source>
        <dbReference type="ARBA" id="ARBA00006484"/>
    </source>
</evidence>
<accession>A0A9P6ENM5</accession>
<evidence type="ECO:0000313" key="6">
    <source>
        <dbReference type="Proteomes" id="UP000807306"/>
    </source>
</evidence>
<dbReference type="SUPFAM" id="SSF51735">
    <property type="entry name" value="NAD(P)-binding Rossmann-fold domains"/>
    <property type="match status" value="1"/>
</dbReference>
<dbReference type="AlphaFoldDB" id="A0A9P6ENM5"/>
<evidence type="ECO:0008006" key="7">
    <source>
        <dbReference type="Google" id="ProtNLM"/>
    </source>
</evidence>
<feature type="region of interest" description="Disordered" evidence="3">
    <location>
        <begin position="462"/>
        <end position="501"/>
    </location>
</feature>
<reference evidence="5" key="1">
    <citation type="submission" date="2020-11" db="EMBL/GenBank/DDBJ databases">
        <authorList>
            <consortium name="DOE Joint Genome Institute"/>
            <person name="Ahrendt S."/>
            <person name="Riley R."/>
            <person name="Andreopoulos W."/>
            <person name="Labutti K."/>
            <person name="Pangilinan J."/>
            <person name="Ruiz-Duenas F.J."/>
            <person name="Barrasa J.M."/>
            <person name="Sanchez-Garcia M."/>
            <person name="Camarero S."/>
            <person name="Miyauchi S."/>
            <person name="Serrano A."/>
            <person name="Linde D."/>
            <person name="Babiker R."/>
            <person name="Drula E."/>
            <person name="Ayuso-Fernandez I."/>
            <person name="Pacheco R."/>
            <person name="Padilla G."/>
            <person name="Ferreira P."/>
            <person name="Barriuso J."/>
            <person name="Kellner H."/>
            <person name="Castanera R."/>
            <person name="Alfaro M."/>
            <person name="Ramirez L."/>
            <person name="Pisabarro A.G."/>
            <person name="Kuo A."/>
            <person name="Tritt A."/>
            <person name="Lipzen A."/>
            <person name="He G."/>
            <person name="Yan M."/>
            <person name="Ng V."/>
            <person name="Cullen D."/>
            <person name="Martin F."/>
            <person name="Rosso M.-N."/>
            <person name="Henrissat B."/>
            <person name="Hibbett D."/>
            <person name="Martinez A.T."/>
            <person name="Grigoriev I.V."/>
        </authorList>
    </citation>
    <scope>NUCLEOTIDE SEQUENCE</scope>
    <source>
        <strain evidence="5">CBS 506.95</strain>
    </source>
</reference>
<dbReference type="PANTHER" id="PTHR24320">
    <property type="entry name" value="RETINOL DEHYDROGENASE"/>
    <property type="match status" value="1"/>
</dbReference>
<keyword evidence="4" id="KW-0472">Membrane</keyword>
<keyword evidence="4" id="KW-0812">Transmembrane</keyword>
<dbReference type="OrthoDB" id="191979at2759"/>